<gene>
    <name evidence="2" type="primary">ABSGL_01633.1 scaffold 1960</name>
</gene>
<proteinExistence type="predicted"/>
<accession>A0A163IZA9</accession>
<dbReference type="Proteomes" id="UP000078561">
    <property type="component" value="Unassembled WGS sequence"/>
</dbReference>
<feature type="region of interest" description="Disordered" evidence="1">
    <location>
        <begin position="71"/>
        <end position="91"/>
    </location>
</feature>
<dbReference type="InParanoid" id="A0A163IZA9"/>
<dbReference type="AlphaFoldDB" id="A0A163IZA9"/>
<reference evidence="2" key="1">
    <citation type="submission" date="2016-04" db="EMBL/GenBank/DDBJ databases">
        <authorList>
            <person name="Evans L.H."/>
            <person name="Alamgir A."/>
            <person name="Owens N."/>
            <person name="Weber N.D."/>
            <person name="Virtaneva K."/>
            <person name="Barbian K."/>
            <person name="Babar A."/>
            <person name="Rosenke K."/>
        </authorList>
    </citation>
    <scope>NUCLEOTIDE SEQUENCE [LARGE SCALE GENOMIC DNA]</scope>
    <source>
        <strain evidence="2">CBS 101.48</strain>
    </source>
</reference>
<organism evidence="2">
    <name type="scientific">Absidia glauca</name>
    <name type="common">Pin mould</name>
    <dbReference type="NCBI Taxonomy" id="4829"/>
    <lineage>
        <taxon>Eukaryota</taxon>
        <taxon>Fungi</taxon>
        <taxon>Fungi incertae sedis</taxon>
        <taxon>Mucoromycota</taxon>
        <taxon>Mucoromycotina</taxon>
        <taxon>Mucoromycetes</taxon>
        <taxon>Mucorales</taxon>
        <taxon>Cunninghamellaceae</taxon>
        <taxon>Absidia</taxon>
    </lineage>
</organism>
<dbReference type="OrthoDB" id="2424837at2759"/>
<feature type="non-terminal residue" evidence="2">
    <location>
        <position position="1"/>
    </location>
</feature>
<name>A0A163IZA9_ABSGL</name>
<feature type="compositionally biased region" description="Low complexity" evidence="1">
    <location>
        <begin position="76"/>
        <end position="88"/>
    </location>
</feature>
<feature type="region of interest" description="Disordered" evidence="1">
    <location>
        <begin position="22"/>
        <end position="59"/>
    </location>
</feature>
<feature type="compositionally biased region" description="Low complexity" evidence="1">
    <location>
        <begin position="42"/>
        <end position="54"/>
    </location>
</feature>
<keyword evidence="3" id="KW-1185">Reference proteome</keyword>
<evidence type="ECO:0000256" key="1">
    <source>
        <dbReference type="SAM" id="MobiDB-lite"/>
    </source>
</evidence>
<protein>
    <submittedName>
        <fullName evidence="2">Uncharacterized protein</fullName>
    </submittedName>
</protein>
<evidence type="ECO:0000313" key="3">
    <source>
        <dbReference type="Proteomes" id="UP000078561"/>
    </source>
</evidence>
<sequence>YVARVVPLLYIEDFDNDRNNRATRRATRFNNGSDTNRHDYPNSNYSNTNYANNRGRGRNNYRGRARHYQNGRGYVSNNRNNSSNSNSNTTPTFEECKAKGICFHCRSKWTVGHKCQQYMEKFGGKTDYTPFKQRLARLEHQIKTQEAVLAMRDIDLNKDGNMDTEEESTVP</sequence>
<evidence type="ECO:0000313" key="2">
    <source>
        <dbReference type="EMBL" id="SAL96244.1"/>
    </source>
</evidence>
<dbReference type="EMBL" id="LT550842">
    <property type="protein sequence ID" value="SAL96244.1"/>
    <property type="molecule type" value="Genomic_DNA"/>
</dbReference>